<evidence type="ECO:0000256" key="3">
    <source>
        <dbReference type="ARBA" id="ARBA00022692"/>
    </source>
</evidence>
<dbReference type="Pfam" id="PF03706">
    <property type="entry name" value="LPG_synthase_TM"/>
    <property type="match status" value="1"/>
</dbReference>
<keyword evidence="4 7" id="KW-1133">Transmembrane helix</keyword>
<organism evidence="8 9">
    <name type="scientific">Demequina muriae</name>
    <dbReference type="NCBI Taxonomy" id="3051664"/>
    <lineage>
        <taxon>Bacteria</taxon>
        <taxon>Bacillati</taxon>
        <taxon>Actinomycetota</taxon>
        <taxon>Actinomycetes</taxon>
        <taxon>Micrococcales</taxon>
        <taxon>Demequinaceae</taxon>
        <taxon>Demequina</taxon>
    </lineage>
</organism>
<accession>A0ABT8GF81</accession>
<evidence type="ECO:0000256" key="5">
    <source>
        <dbReference type="ARBA" id="ARBA00023136"/>
    </source>
</evidence>
<feature type="transmembrane region" description="Helical" evidence="7">
    <location>
        <begin position="139"/>
        <end position="161"/>
    </location>
</feature>
<protein>
    <submittedName>
        <fullName evidence="8">Lysylphosphatidylglycerol synthase domain-containing protein</fullName>
    </submittedName>
</protein>
<evidence type="ECO:0000256" key="2">
    <source>
        <dbReference type="ARBA" id="ARBA00022475"/>
    </source>
</evidence>
<dbReference type="Proteomes" id="UP001172708">
    <property type="component" value="Unassembled WGS sequence"/>
</dbReference>
<feature type="transmembrane region" description="Helical" evidence="7">
    <location>
        <begin position="252"/>
        <end position="272"/>
    </location>
</feature>
<feature type="transmembrane region" description="Helical" evidence="7">
    <location>
        <begin position="284"/>
        <end position="302"/>
    </location>
</feature>
<evidence type="ECO:0000313" key="8">
    <source>
        <dbReference type="EMBL" id="MDN4480088.1"/>
    </source>
</evidence>
<evidence type="ECO:0000256" key="1">
    <source>
        <dbReference type="ARBA" id="ARBA00004651"/>
    </source>
</evidence>
<evidence type="ECO:0000256" key="6">
    <source>
        <dbReference type="SAM" id="MobiDB-lite"/>
    </source>
</evidence>
<dbReference type="InterPro" id="IPR022791">
    <property type="entry name" value="L-PG_synthase/AglD"/>
</dbReference>
<gene>
    <name evidence="8" type="ORF">QQX02_04010</name>
</gene>
<proteinExistence type="predicted"/>
<dbReference type="EMBL" id="JAUHQA010000001">
    <property type="protein sequence ID" value="MDN4480088.1"/>
    <property type="molecule type" value="Genomic_DNA"/>
</dbReference>
<feature type="transmembrane region" description="Helical" evidence="7">
    <location>
        <begin position="222"/>
        <end position="240"/>
    </location>
</feature>
<evidence type="ECO:0000256" key="7">
    <source>
        <dbReference type="SAM" id="Phobius"/>
    </source>
</evidence>
<name>A0ABT8GF81_9MICO</name>
<keyword evidence="5 7" id="KW-0472">Membrane</keyword>
<comment type="caution">
    <text evidence="8">The sequence shown here is derived from an EMBL/GenBank/DDBJ whole genome shotgun (WGS) entry which is preliminary data.</text>
</comment>
<evidence type="ECO:0000256" key="4">
    <source>
        <dbReference type="ARBA" id="ARBA00022989"/>
    </source>
</evidence>
<evidence type="ECO:0000313" key="9">
    <source>
        <dbReference type="Proteomes" id="UP001172708"/>
    </source>
</evidence>
<keyword evidence="2" id="KW-1003">Cell membrane</keyword>
<keyword evidence="3 7" id="KW-0812">Transmembrane</keyword>
<keyword evidence="9" id="KW-1185">Reference proteome</keyword>
<feature type="region of interest" description="Disordered" evidence="6">
    <location>
        <begin position="1"/>
        <end position="24"/>
    </location>
</feature>
<sequence length="336" mass="35271">MTGDMDADSAPMADRASSTPGRPRRPAVTVVKALFYAAIVVAFGWFVWAIDWAELDGISLGWGWIAAATALALAFRYLGVVVWRVVLSRLGARQLPPMRVLSDIYARAWLARYIPGTVPWIASKIYLAAEQGISKSRLAVSTLVEAAAQVVAVGTVSLALLALDPRIGEVSSALRLVVALCAIAGFVAMTPPVFNRLLALGFRLLRRGTPSPVGWPVVRDSLALYGGGALLSGLAYALLMRSVVPEVGAADLMFLVGAFGFAGVVGILTPLVPSGLGTRDATQLVLLLIVLPAPTAALVVLLSRVWSAAVDLLFWGIAALAARTGRPTPPAATPQN</sequence>
<dbReference type="RefSeq" id="WP_301141370.1">
    <property type="nucleotide sequence ID" value="NZ_JAUHQA010000001.1"/>
</dbReference>
<feature type="transmembrane region" description="Helical" evidence="7">
    <location>
        <begin position="62"/>
        <end position="87"/>
    </location>
</feature>
<feature type="transmembrane region" description="Helical" evidence="7">
    <location>
        <begin position="33"/>
        <end position="50"/>
    </location>
</feature>
<comment type="subcellular location">
    <subcellularLocation>
        <location evidence="1">Cell membrane</location>
        <topology evidence="1">Multi-pass membrane protein</topology>
    </subcellularLocation>
</comment>
<feature type="transmembrane region" description="Helical" evidence="7">
    <location>
        <begin position="173"/>
        <end position="194"/>
    </location>
</feature>
<reference evidence="8" key="1">
    <citation type="submission" date="2023-06" db="EMBL/GenBank/DDBJ databases">
        <title>Egi l300058.</title>
        <authorList>
            <person name="Gao L."/>
            <person name="Fang B.-Z."/>
            <person name="Li W.-J."/>
        </authorList>
    </citation>
    <scope>NUCLEOTIDE SEQUENCE</scope>
    <source>
        <strain evidence="8">EGI L300058</strain>
    </source>
</reference>